<evidence type="ECO:0000313" key="5">
    <source>
        <dbReference type="EMBL" id="MDS9468720.1"/>
    </source>
</evidence>
<sequence>MRRPTVHDVARTAKVSLATVDRVLNGREGVRPSTQTRVQAAIEALGFERDISAANLSKKRVYRFHFVLPDGPNSFMRNLDAEVRRHAAFALRDRTEISVTVVPPFDTRALATALNGIAGTEPDGVAVVASEASEVREAVAGLKARGIHVVTLVSDLPLSARSHFVGIDNVSAGRTAAALLGRFCRARPGKVVIVSGSMLVRDHVERRLGFEQVMASEFPELELLQPVEGRDQSELVEQKMRYVIQNYADITGVYNLGGGNHGLSRALEAIPAGTRPRVVAHELTTQSRLALQDGKFDAILHQDIEREVAAVTALLRAFCDGSEIAPGEGRVRIEIFMRDNLP</sequence>
<dbReference type="PANTHER" id="PTHR30146">
    <property type="entry name" value="LACI-RELATED TRANSCRIPTIONAL REPRESSOR"/>
    <property type="match status" value="1"/>
</dbReference>
<dbReference type="EMBL" id="JAVQLW010000002">
    <property type="protein sequence ID" value="MDS9468720.1"/>
    <property type="molecule type" value="Genomic_DNA"/>
</dbReference>
<dbReference type="CDD" id="cd06307">
    <property type="entry name" value="PBP1_sugar_binding"/>
    <property type="match status" value="1"/>
</dbReference>
<keyword evidence="3" id="KW-0804">Transcription</keyword>
<evidence type="ECO:0000256" key="2">
    <source>
        <dbReference type="ARBA" id="ARBA00023125"/>
    </source>
</evidence>
<reference evidence="6" key="1">
    <citation type="submission" date="2023-07" db="EMBL/GenBank/DDBJ databases">
        <title>Paracoccus sp. MBLB3053 whole genome sequence.</title>
        <authorList>
            <person name="Hwang C.Y."/>
            <person name="Cho E.-S."/>
            <person name="Seo M.-J."/>
        </authorList>
    </citation>
    <scope>NUCLEOTIDE SEQUENCE [LARGE SCALE GENOMIC DNA]</scope>
    <source>
        <strain evidence="6">MBLB3053</strain>
    </source>
</reference>
<dbReference type="Gene3D" id="1.10.260.40">
    <property type="entry name" value="lambda repressor-like DNA-binding domains"/>
    <property type="match status" value="1"/>
</dbReference>
<accession>A0ABU2HW31</accession>
<dbReference type="RefSeq" id="WP_311161114.1">
    <property type="nucleotide sequence ID" value="NZ_JAVQLW010000002.1"/>
</dbReference>
<dbReference type="SMART" id="SM00354">
    <property type="entry name" value="HTH_LACI"/>
    <property type="match status" value="1"/>
</dbReference>
<keyword evidence="2 5" id="KW-0238">DNA-binding</keyword>
<dbReference type="PANTHER" id="PTHR30146:SF152">
    <property type="entry name" value="TRANSCRIPTIONAL REGULATORY PROTEIN"/>
    <property type="match status" value="1"/>
</dbReference>
<keyword evidence="1" id="KW-0805">Transcription regulation</keyword>
<evidence type="ECO:0000256" key="1">
    <source>
        <dbReference type="ARBA" id="ARBA00023015"/>
    </source>
</evidence>
<comment type="caution">
    <text evidence="5">The sequence shown here is derived from an EMBL/GenBank/DDBJ whole genome shotgun (WGS) entry which is preliminary data.</text>
</comment>
<evidence type="ECO:0000256" key="3">
    <source>
        <dbReference type="ARBA" id="ARBA00023163"/>
    </source>
</evidence>
<evidence type="ECO:0000313" key="6">
    <source>
        <dbReference type="Proteomes" id="UP001269144"/>
    </source>
</evidence>
<evidence type="ECO:0000259" key="4">
    <source>
        <dbReference type="PROSITE" id="PS50932"/>
    </source>
</evidence>
<dbReference type="InterPro" id="IPR010982">
    <property type="entry name" value="Lambda_DNA-bd_dom_sf"/>
</dbReference>
<dbReference type="PROSITE" id="PS00356">
    <property type="entry name" value="HTH_LACI_1"/>
    <property type="match status" value="1"/>
</dbReference>
<keyword evidence="6" id="KW-1185">Reference proteome</keyword>
<dbReference type="GO" id="GO:0003677">
    <property type="term" value="F:DNA binding"/>
    <property type="evidence" value="ECO:0007669"/>
    <property type="project" value="UniProtKB-KW"/>
</dbReference>
<dbReference type="InterPro" id="IPR028082">
    <property type="entry name" value="Peripla_BP_I"/>
</dbReference>
<dbReference type="InterPro" id="IPR025997">
    <property type="entry name" value="SBP_2_dom"/>
</dbReference>
<dbReference type="Pfam" id="PF00356">
    <property type="entry name" value="LacI"/>
    <property type="match status" value="1"/>
</dbReference>
<dbReference type="SUPFAM" id="SSF47413">
    <property type="entry name" value="lambda repressor-like DNA-binding domains"/>
    <property type="match status" value="1"/>
</dbReference>
<dbReference type="Gene3D" id="3.40.50.2300">
    <property type="match status" value="2"/>
</dbReference>
<dbReference type="Proteomes" id="UP001269144">
    <property type="component" value="Unassembled WGS sequence"/>
</dbReference>
<dbReference type="SUPFAM" id="SSF53822">
    <property type="entry name" value="Periplasmic binding protein-like I"/>
    <property type="match status" value="1"/>
</dbReference>
<organism evidence="5 6">
    <name type="scientific">Paracoccus aurantius</name>
    <dbReference type="NCBI Taxonomy" id="3073814"/>
    <lineage>
        <taxon>Bacteria</taxon>
        <taxon>Pseudomonadati</taxon>
        <taxon>Pseudomonadota</taxon>
        <taxon>Alphaproteobacteria</taxon>
        <taxon>Rhodobacterales</taxon>
        <taxon>Paracoccaceae</taxon>
        <taxon>Paracoccus</taxon>
    </lineage>
</organism>
<proteinExistence type="predicted"/>
<dbReference type="CDD" id="cd01392">
    <property type="entry name" value="HTH_LacI"/>
    <property type="match status" value="1"/>
</dbReference>
<dbReference type="InterPro" id="IPR000843">
    <property type="entry name" value="HTH_LacI"/>
</dbReference>
<gene>
    <name evidence="5" type="ORF">RGQ15_14230</name>
</gene>
<feature type="domain" description="HTH lacI-type" evidence="4">
    <location>
        <begin position="4"/>
        <end position="58"/>
    </location>
</feature>
<name>A0ABU2HW31_9RHOB</name>
<dbReference type="PROSITE" id="PS50932">
    <property type="entry name" value="HTH_LACI_2"/>
    <property type="match status" value="1"/>
</dbReference>
<protein>
    <submittedName>
        <fullName evidence="5">LacI family DNA-binding transcriptional regulator</fullName>
    </submittedName>
</protein>
<dbReference type="Pfam" id="PF13407">
    <property type="entry name" value="Peripla_BP_4"/>
    <property type="match status" value="1"/>
</dbReference>